<sequence length="155" mass="17491">LGPGKNVVPKDTPDQDGPIRRVIIGWHPVCGGIGRFLNNFGGFPRKAQHWAVFVGDYYHELSSDADLNILYQNGKIEDEVFEYQDAGYTHFNDQAIVDAGMLLVAFLAIKQMDPEYRLMDNNCQKFSIYLMEKICLAGRVRFDTSYAPSQSVVLP</sequence>
<reference evidence="2" key="1">
    <citation type="journal article" date="2014" name="Proc. Natl. Acad. Sci. U.S.A.">
        <title>Extensive sampling of basidiomycete genomes demonstrates inadequacy of the white-rot/brown-rot paradigm for wood decay fungi.</title>
        <authorList>
            <person name="Riley R."/>
            <person name="Salamov A.A."/>
            <person name="Brown D.W."/>
            <person name="Nagy L.G."/>
            <person name="Floudas D."/>
            <person name="Held B.W."/>
            <person name="Levasseur A."/>
            <person name="Lombard V."/>
            <person name="Morin E."/>
            <person name="Otillar R."/>
            <person name="Lindquist E.A."/>
            <person name="Sun H."/>
            <person name="LaButti K.M."/>
            <person name="Schmutz J."/>
            <person name="Jabbour D."/>
            <person name="Luo H."/>
            <person name="Baker S.E."/>
            <person name="Pisabarro A.G."/>
            <person name="Walton J.D."/>
            <person name="Blanchette R.A."/>
            <person name="Henrissat B."/>
            <person name="Martin F."/>
            <person name="Cullen D."/>
            <person name="Hibbett D.S."/>
            <person name="Grigoriev I.V."/>
        </authorList>
    </citation>
    <scope>NUCLEOTIDE SEQUENCE [LARGE SCALE GENOMIC DNA]</scope>
    <source>
        <strain evidence="2">CBS 339.88</strain>
    </source>
</reference>
<dbReference type="AlphaFoldDB" id="A0A067T8Q8"/>
<feature type="non-terminal residue" evidence="1">
    <location>
        <position position="1"/>
    </location>
</feature>
<dbReference type="HOGENOM" id="CLU_1699687_0_0_1"/>
<evidence type="ECO:0000313" key="2">
    <source>
        <dbReference type="Proteomes" id="UP000027222"/>
    </source>
</evidence>
<gene>
    <name evidence="1" type="ORF">GALMADRAFT_39052</name>
</gene>
<organism evidence="1 2">
    <name type="scientific">Galerina marginata (strain CBS 339.88)</name>
    <dbReference type="NCBI Taxonomy" id="685588"/>
    <lineage>
        <taxon>Eukaryota</taxon>
        <taxon>Fungi</taxon>
        <taxon>Dikarya</taxon>
        <taxon>Basidiomycota</taxon>
        <taxon>Agaricomycotina</taxon>
        <taxon>Agaricomycetes</taxon>
        <taxon>Agaricomycetidae</taxon>
        <taxon>Agaricales</taxon>
        <taxon>Agaricineae</taxon>
        <taxon>Strophariaceae</taxon>
        <taxon>Galerina</taxon>
    </lineage>
</organism>
<dbReference type="Proteomes" id="UP000027222">
    <property type="component" value="Unassembled WGS sequence"/>
</dbReference>
<feature type="non-terminal residue" evidence="1">
    <location>
        <position position="155"/>
    </location>
</feature>
<evidence type="ECO:0008006" key="3">
    <source>
        <dbReference type="Google" id="ProtNLM"/>
    </source>
</evidence>
<dbReference type="OrthoDB" id="2592984at2759"/>
<dbReference type="STRING" id="685588.A0A067T8Q8"/>
<proteinExistence type="predicted"/>
<dbReference type="EMBL" id="KL142373">
    <property type="protein sequence ID" value="KDR79580.1"/>
    <property type="molecule type" value="Genomic_DNA"/>
</dbReference>
<evidence type="ECO:0000313" key="1">
    <source>
        <dbReference type="EMBL" id="KDR79580.1"/>
    </source>
</evidence>
<name>A0A067T8Q8_GALM3</name>
<accession>A0A067T8Q8</accession>
<protein>
    <recommendedName>
        <fullName evidence="3">PPPDE domain-containing protein</fullName>
    </recommendedName>
</protein>
<keyword evidence="2" id="KW-1185">Reference proteome</keyword>